<sequence length="93" mass="10603">MKRESLVRIKTRSFESFYKNMVESANLQTDGWEGNSMSPTCLLRWEILLDPGSGFWSDPRITGETYQPWQYFADTKADCLINFGPDSPDSSPG</sequence>
<dbReference type="EMBL" id="BPLR01011718">
    <property type="protein sequence ID" value="GIY48491.1"/>
    <property type="molecule type" value="Genomic_DNA"/>
</dbReference>
<gene>
    <name evidence="1" type="ORF">CEXT_162331</name>
</gene>
<name>A0AAV4TSS1_CAEEX</name>
<evidence type="ECO:0000313" key="1">
    <source>
        <dbReference type="EMBL" id="GIY48491.1"/>
    </source>
</evidence>
<dbReference type="Gene3D" id="2.60.120.260">
    <property type="entry name" value="Galactose-binding domain-like"/>
    <property type="match status" value="1"/>
</dbReference>
<keyword evidence="2" id="KW-1185">Reference proteome</keyword>
<reference evidence="1 2" key="1">
    <citation type="submission" date="2021-06" db="EMBL/GenBank/DDBJ databases">
        <title>Caerostris extrusa draft genome.</title>
        <authorList>
            <person name="Kono N."/>
            <person name="Arakawa K."/>
        </authorList>
    </citation>
    <scope>NUCLEOTIDE SEQUENCE [LARGE SCALE GENOMIC DNA]</scope>
</reference>
<proteinExistence type="predicted"/>
<organism evidence="1 2">
    <name type="scientific">Caerostris extrusa</name>
    <name type="common">Bark spider</name>
    <name type="synonym">Caerostris bankana</name>
    <dbReference type="NCBI Taxonomy" id="172846"/>
    <lineage>
        <taxon>Eukaryota</taxon>
        <taxon>Metazoa</taxon>
        <taxon>Ecdysozoa</taxon>
        <taxon>Arthropoda</taxon>
        <taxon>Chelicerata</taxon>
        <taxon>Arachnida</taxon>
        <taxon>Araneae</taxon>
        <taxon>Araneomorphae</taxon>
        <taxon>Entelegynae</taxon>
        <taxon>Araneoidea</taxon>
        <taxon>Araneidae</taxon>
        <taxon>Caerostris</taxon>
    </lineage>
</organism>
<evidence type="ECO:0000313" key="2">
    <source>
        <dbReference type="Proteomes" id="UP001054945"/>
    </source>
</evidence>
<protein>
    <submittedName>
        <fullName evidence="1">Uncharacterized protein</fullName>
    </submittedName>
</protein>
<dbReference type="Proteomes" id="UP001054945">
    <property type="component" value="Unassembled WGS sequence"/>
</dbReference>
<comment type="caution">
    <text evidence="1">The sequence shown here is derived from an EMBL/GenBank/DDBJ whole genome shotgun (WGS) entry which is preliminary data.</text>
</comment>
<accession>A0AAV4TSS1</accession>
<dbReference type="AlphaFoldDB" id="A0AAV4TSS1"/>